<feature type="compositionally biased region" description="Polar residues" evidence="1">
    <location>
        <begin position="369"/>
        <end position="379"/>
    </location>
</feature>
<accession>A0A1V8TJ83</accession>
<evidence type="ECO:0000256" key="1">
    <source>
        <dbReference type="SAM" id="MobiDB-lite"/>
    </source>
</evidence>
<dbReference type="OrthoDB" id="3649215at2759"/>
<dbReference type="AlphaFoldDB" id="A0A1V8TJ83"/>
<keyword evidence="3" id="KW-1185">Reference proteome</keyword>
<feature type="region of interest" description="Disordered" evidence="1">
    <location>
        <begin position="97"/>
        <end position="197"/>
    </location>
</feature>
<sequence>MVSYVTDYIQNTAAGYLKTGITAAGTMAGNTVGSVGGLVENTGRSVGQAIVGSIGGVGGYINNYGDGIRGKFAADGPVGGGAAKKVAVKPGAPAVKGAVPPGAKKPPATPVRTGVTPKPPVGGVRAPPKGTTAARAPNGKAMPSAASRPAGGVKPAVGGVARPAAPRPAVGAAKPPGGKTARHQSTMREDRAAQGEIKNQVTGDQVIVKQETIVRGHRAVTASERVPIKYEVIHDPVTVEQEPVERESRAATVEPVQIKQEVIDDSVFVQREATIEFTSVKPETAEDVARAGGVRSAEEATIAREEVTGDLGRAGVTKNEWGMLSRPPCKICHTVHFNACDGPQTTVKRKREESPKLEEDDDRGFKRQSAIQRSAQTGGPHTLAVQMAGARDDETQESTTMSVLDMMMDLSRNV</sequence>
<evidence type="ECO:0000313" key="3">
    <source>
        <dbReference type="Proteomes" id="UP000192596"/>
    </source>
</evidence>
<reference evidence="3" key="1">
    <citation type="submission" date="2017-03" db="EMBL/GenBank/DDBJ databases">
        <title>Genomes of endolithic fungi from Antarctica.</title>
        <authorList>
            <person name="Coleine C."/>
            <person name="Masonjones S."/>
            <person name="Stajich J.E."/>
        </authorList>
    </citation>
    <scope>NUCLEOTIDE SEQUENCE [LARGE SCALE GENOMIC DNA]</scope>
    <source>
        <strain evidence="3">CCFEE 5527</strain>
    </source>
</reference>
<dbReference type="STRING" id="1507870.A0A1V8TJ83"/>
<organism evidence="2 3">
    <name type="scientific">Cryoendolithus antarcticus</name>
    <dbReference type="NCBI Taxonomy" id="1507870"/>
    <lineage>
        <taxon>Eukaryota</taxon>
        <taxon>Fungi</taxon>
        <taxon>Dikarya</taxon>
        <taxon>Ascomycota</taxon>
        <taxon>Pezizomycotina</taxon>
        <taxon>Dothideomycetes</taxon>
        <taxon>Dothideomycetidae</taxon>
        <taxon>Cladosporiales</taxon>
        <taxon>Cladosporiaceae</taxon>
        <taxon>Cryoendolithus</taxon>
    </lineage>
</organism>
<name>A0A1V8TJ83_9PEZI</name>
<evidence type="ECO:0000313" key="2">
    <source>
        <dbReference type="EMBL" id="OQO11301.1"/>
    </source>
</evidence>
<feature type="compositionally biased region" description="Low complexity" evidence="1">
    <location>
        <begin position="148"/>
        <end position="179"/>
    </location>
</feature>
<gene>
    <name evidence="2" type="ORF">B0A48_05557</name>
</gene>
<feature type="region of interest" description="Disordered" evidence="1">
    <location>
        <begin position="346"/>
        <end position="398"/>
    </location>
</feature>
<dbReference type="InParanoid" id="A0A1V8TJ83"/>
<dbReference type="Proteomes" id="UP000192596">
    <property type="component" value="Unassembled WGS sequence"/>
</dbReference>
<proteinExistence type="predicted"/>
<comment type="caution">
    <text evidence="2">The sequence shown here is derived from an EMBL/GenBank/DDBJ whole genome shotgun (WGS) entry which is preliminary data.</text>
</comment>
<dbReference type="EMBL" id="NAJO01000007">
    <property type="protein sequence ID" value="OQO11301.1"/>
    <property type="molecule type" value="Genomic_DNA"/>
</dbReference>
<protein>
    <submittedName>
        <fullName evidence="2">Uncharacterized protein</fullName>
    </submittedName>
</protein>